<dbReference type="SUPFAM" id="SSF53244">
    <property type="entry name" value="MurD-like peptide ligases, peptide-binding domain"/>
    <property type="match status" value="1"/>
</dbReference>
<keyword evidence="8" id="KW-0961">Cell wall biogenesis/degradation</keyword>
<dbReference type="GO" id="GO:0009252">
    <property type="term" value="P:peptidoglycan biosynthetic process"/>
    <property type="evidence" value="ECO:0007669"/>
    <property type="project" value="UniProtKB-KW"/>
</dbReference>
<comment type="caution">
    <text evidence="12">The sequence shown here is derived from an EMBL/GenBank/DDBJ whole genome shotgun (WGS) entry which is preliminary data.</text>
</comment>
<dbReference type="InterPro" id="IPR013221">
    <property type="entry name" value="Mur_ligase_cen"/>
</dbReference>
<dbReference type="InterPro" id="IPR004101">
    <property type="entry name" value="Mur_ligase_C"/>
</dbReference>
<dbReference type="eggNOG" id="COG0773">
    <property type="taxonomic scope" value="Bacteria"/>
</dbReference>
<keyword evidence="6" id="KW-0573">Peptidoglycan synthesis</keyword>
<dbReference type="GO" id="GO:0051301">
    <property type="term" value="P:cell division"/>
    <property type="evidence" value="ECO:0007669"/>
    <property type="project" value="UniProtKB-KW"/>
</dbReference>
<feature type="domain" description="Mur ligase central" evidence="11">
    <location>
        <begin position="108"/>
        <end position="280"/>
    </location>
</feature>
<dbReference type="Pfam" id="PF01225">
    <property type="entry name" value="Mur_ligase"/>
    <property type="match status" value="1"/>
</dbReference>
<sequence length="452" mass="51573">MHIHFIAIGGAAMHNLAIALHKKGYQVTGSDDEIFDPSRSRLNQYGLLPPEYGWFPHKINQDIDVIILGMHARKDNPELLKAQELQLKVYSYPEYLYEQCKDKKRIVIGGSHGKTTITSMVMHVLKKLDYQFDYMVGAQIEGFDTMVQLSHDAPIAIFEGDEYLSSPIDLRPKFHWYKPHVALLTGVAWDHINVFPTWENYVEQFKIFADSLSKNATFIWYTMDKELQDISQDLRKDIKSLAYKELPAQLKNGKSIVTFNNTSYELSVFGAHNLQNINGARMICAELGINDNDFFECISSFKGAAKRLQTLKEKKNTAVFLDFAHSPSKLKATVEAVKLQYPERKLVACMELHTFSSLNKDFLPQYKDTMAAADVAYVYFNPEVLKHKHLPAINQTLVHDAFGTNNVSVFSNTTELQKLLLQSTWENTNLLFMSSGNFSGIDFVDFSEKILK</sequence>
<organism evidence="12 13">
    <name type="scientific">Saccharicrinis fermentans DSM 9555 = JCM 21142</name>
    <dbReference type="NCBI Taxonomy" id="869213"/>
    <lineage>
        <taxon>Bacteria</taxon>
        <taxon>Pseudomonadati</taxon>
        <taxon>Bacteroidota</taxon>
        <taxon>Bacteroidia</taxon>
        <taxon>Marinilabiliales</taxon>
        <taxon>Marinilabiliaceae</taxon>
        <taxon>Saccharicrinis</taxon>
    </lineage>
</organism>
<evidence type="ECO:0000256" key="4">
    <source>
        <dbReference type="ARBA" id="ARBA00022840"/>
    </source>
</evidence>
<dbReference type="STRING" id="869213.GCA_000517085_03463"/>
<dbReference type="GO" id="GO:0071555">
    <property type="term" value="P:cell wall organization"/>
    <property type="evidence" value="ECO:0007669"/>
    <property type="project" value="UniProtKB-KW"/>
</dbReference>
<dbReference type="Pfam" id="PF02875">
    <property type="entry name" value="Mur_ligase_C"/>
    <property type="match status" value="1"/>
</dbReference>
<evidence type="ECO:0000256" key="8">
    <source>
        <dbReference type="ARBA" id="ARBA00023316"/>
    </source>
</evidence>
<feature type="domain" description="Mur ligase C-terminal" evidence="10">
    <location>
        <begin position="307"/>
        <end position="436"/>
    </location>
</feature>
<evidence type="ECO:0000256" key="5">
    <source>
        <dbReference type="ARBA" id="ARBA00022960"/>
    </source>
</evidence>
<protein>
    <submittedName>
        <fullName evidence="12">UDP-N-acetylmuramate:L-alanyl-gamma-D-glutamyl-meso-diaminopimelate ligase</fullName>
    </submittedName>
</protein>
<dbReference type="Gene3D" id="3.40.50.720">
    <property type="entry name" value="NAD(P)-binding Rossmann-like Domain"/>
    <property type="match status" value="1"/>
</dbReference>
<dbReference type="EMBL" id="BAMD01000009">
    <property type="protein sequence ID" value="GAF02395.1"/>
    <property type="molecule type" value="Genomic_DNA"/>
</dbReference>
<dbReference type="Pfam" id="PF08245">
    <property type="entry name" value="Mur_ligase_M"/>
    <property type="match status" value="1"/>
</dbReference>
<evidence type="ECO:0000256" key="6">
    <source>
        <dbReference type="ARBA" id="ARBA00022984"/>
    </source>
</evidence>
<evidence type="ECO:0000313" key="13">
    <source>
        <dbReference type="Proteomes" id="UP000019402"/>
    </source>
</evidence>
<dbReference type="SUPFAM" id="SSF53623">
    <property type="entry name" value="MurD-like peptide ligases, catalytic domain"/>
    <property type="match status" value="1"/>
</dbReference>
<dbReference type="GO" id="GO:0016881">
    <property type="term" value="F:acid-amino acid ligase activity"/>
    <property type="evidence" value="ECO:0007669"/>
    <property type="project" value="InterPro"/>
</dbReference>
<keyword evidence="1 12" id="KW-0436">Ligase</keyword>
<dbReference type="InterPro" id="IPR036615">
    <property type="entry name" value="Mur_ligase_C_dom_sf"/>
</dbReference>
<reference evidence="12 13" key="1">
    <citation type="journal article" date="2014" name="Genome Announc.">
        <title>Draft Genome Sequence of Cytophaga fermentans JCM 21142T, a Facultative Anaerobe Isolated from Marine Mud.</title>
        <authorList>
            <person name="Starns D."/>
            <person name="Oshima K."/>
            <person name="Suda W."/>
            <person name="Iino T."/>
            <person name="Yuki M."/>
            <person name="Inoue J."/>
            <person name="Kitamura K."/>
            <person name="Iida T."/>
            <person name="Darby A."/>
            <person name="Hattori M."/>
            <person name="Ohkuma M."/>
        </authorList>
    </citation>
    <scope>NUCLEOTIDE SEQUENCE [LARGE SCALE GENOMIC DNA]</scope>
    <source>
        <strain evidence="12 13">JCM 21142</strain>
    </source>
</reference>
<accession>W7XVX5</accession>
<dbReference type="InterPro" id="IPR000713">
    <property type="entry name" value="Mur_ligase_N"/>
</dbReference>
<dbReference type="OrthoDB" id="9804126at2"/>
<keyword evidence="4" id="KW-0067">ATP-binding</keyword>
<name>W7XVX5_9BACT</name>
<keyword evidence="2" id="KW-0132">Cell division</keyword>
<evidence type="ECO:0000256" key="3">
    <source>
        <dbReference type="ARBA" id="ARBA00022741"/>
    </source>
</evidence>
<gene>
    <name evidence="12" type="ORF">JCM21142_31029</name>
</gene>
<keyword evidence="5" id="KW-0133">Cell shape</keyword>
<dbReference type="GO" id="GO:0008360">
    <property type="term" value="P:regulation of cell shape"/>
    <property type="evidence" value="ECO:0007669"/>
    <property type="project" value="UniProtKB-KW"/>
</dbReference>
<keyword evidence="7" id="KW-0131">Cell cycle</keyword>
<dbReference type="GO" id="GO:0005524">
    <property type="term" value="F:ATP binding"/>
    <property type="evidence" value="ECO:0007669"/>
    <property type="project" value="UniProtKB-KW"/>
</dbReference>
<evidence type="ECO:0000256" key="2">
    <source>
        <dbReference type="ARBA" id="ARBA00022618"/>
    </source>
</evidence>
<evidence type="ECO:0000259" key="9">
    <source>
        <dbReference type="Pfam" id="PF01225"/>
    </source>
</evidence>
<dbReference type="InterPro" id="IPR036565">
    <property type="entry name" value="Mur-like_cat_sf"/>
</dbReference>
<proteinExistence type="predicted"/>
<dbReference type="InterPro" id="IPR050061">
    <property type="entry name" value="MurCDEF_pg_biosynth"/>
</dbReference>
<keyword evidence="3" id="KW-0547">Nucleotide-binding</keyword>
<dbReference type="Proteomes" id="UP000019402">
    <property type="component" value="Unassembled WGS sequence"/>
</dbReference>
<dbReference type="PANTHER" id="PTHR43445:SF5">
    <property type="entry name" value="UDP-N-ACETYLMURAMATE--L-ALANYL-GAMMA-D-GLUTAMYL-MESO-2,6-DIAMINOHEPTANDIOATE LIGASE"/>
    <property type="match status" value="1"/>
</dbReference>
<evidence type="ECO:0000313" key="12">
    <source>
        <dbReference type="EMBL" id="GAF02395.1"/>
    </source>
</evidence>
<dbReference type="PANTHER" id="PTHR43445">
    <property type="entry name" value="UDP-N-ACETYLMURAMATE--L-ALANINE LIGASE-RELATED"/>
    <property type="match status" value="1"/>
</dbReference>
<keyword evidence="13" id="KW-1185">Reference proteome</keyword>
<dbReference type="SUPFAM" id="SSF51984">
    <property type="entry name" value="MurCD N-terminal domain"/>
    <property type="match status" value="1"/>
</dbReference>
<dbReference type="Gene3D" id="3.90.190.20">
    <property type="entry name" value="Mur ligase, C-terminal domain"/>
    <property type="match status" value="1"/>
</dbReference>
<dbReference type="AlphaFoldDB" id="W7XVX5"/>
<dbReference type="Gene3D" id="3.40.1190.10">
    <property type="entry name" value="Mur-like, catalytic domain"/>
    <property type="match status" value="1"/>
</dbReference>
<feature type="domain" description="Mur ligase N-terminal catalytic" evidence="9">
    <location>
        <begin position="2"/>
        <end position="102"/>
    </location>
</feature>
<evidence type="ECO:0000256" key="1">
    <source>
        <dbReference type="ARBA" id="ARBA00022598"/>
    </source>
</evidence>
<evidence type="ECO:0000259" key="11">
    <source>
        <dbReference type="Pfam" id="PF08245"/>
    </source>
</evidence>
<evidence type="ECO:0000256" key="7">
    <source>
        <dbReference type="ARBA" id="ARBA00023306"/>
    </source>
</evidence>
<evidence type="ECO:0000259" key="10">
    <source>
        <dbReference type="Pfam" id="PF02875"/>
    </source>
</evidence>